<dbReference type="InterPro" id="IPR050834">
    <property type="entry name" value="Glycosyltransf_2"/>
</dbReference>
<sequence>MNAIEFSVVIPLYNKEREIAETLASVMIQTHRPHEIIVVDDGSTDRSAAIVGSCASPLVRLVRQPNAGVSAARNRGAELASAPYIAFLDGDDRWRPDYLERIAALITAWPGCGAYCAAFDIISNGRITPSRHPDRRGIVEDFFREAMTGYICQPSATVIPREVLLAAGGFPVGMKLGEDLHLWIRLATDYPICFTPEALVLYNRSASNRSAGIYTPEQTVHSFEELYRPEEGNSYRNEYIARCAIGKALTLSAKGDTAFGRRTERIFSYTRLYRRGWWKLYLLNRLPARLRPALHDFYNRMAWRLARKGL</sequence>
<name>A0A9D2DE64_9BACT</name>
<evidence type="ECO:0000313" key="6">
    <source>
        <dbReference type="Proteomes" id="UP000824014"/>
    </source>
</evidence>
<dbReference type="GO" id="GO:0016757">
    <property type="term" value="F:glycosyltransferase activity"/>
    <property type="evidence" value="ECO:0007669"/>
    <property type="project" value="UniProtKB-KW"/>
</dbReference>
<dbReference type="Pfam" id="PF00535">
    <property type="entry name" value="Glycos_transf_2"/>
    <property type="match status" value="1"/>
</dbReference>
<protein>
    <submittedName>
        <fullName evidence="5">Glycosyltransferase family 2 protein</fullName>
    </submittedName>
</protein>
<gene>
    <name evidence="5" type="ORF">H9816_05080</name>
</gene>
<evidence type="ECO:0000259" key="4">
    <source>
        <dbReference type="Pfam" id="PF00535"/>
    </source>
</evidence>
<evidence type="ECO:0000256" key="2">
    <source>
        <dbReference type="ARBA" id="ARBA00022676"/>
    </source>
</evidence>
<evidence type="ECO:0000256" key="1">
    <source>
        <dbReference type="ARBA" id="ARBA00006739"/>
    </source>
</evidence>
<reference evidence="5" key="1">
    <citation type="journal article" date="2021" name="PeerJ">
        <title>Extensive microbial diversity within the chicken gut microbiome revealed by metagenomics and culture.</title>
        <authorList>
            <person name="Gilroy R."/>
            <person name="Ravi A."/>
            <person name="Getino M."/>
            <person name="Pursley I."/>
            <person name="Horton D.L."/>
            <person name="Alikhan N.F."/>
            <person name="Baker D."/>
            <person name="Gharbi K."/>
            <person name="Hall N."/>
            <person name="Watson M."/>
            <person name="Adriaenssens E.M."/>
            <person name="Foster-Nyarko E."/>
            <person name="Jarju S."/>
            <person name="Secka A."/>
            <person name="Antonio M."/>
            <person name="Oren A."/>
            <person name="Chaudhuri R.R."/>
            <person name="La Ragione R."/>
            <person name="Hildebrand F."/>
            <person name="Pallen M.J."/>
        </authorList>
    </citation>
    <scope>NUCLEOTIDE SEQUENCE</scope>
    <source>
        <strain evidence="5">ChiHjej11B10-19426</strain>
    </source>
</reference>
<proteinExistence type="inferred from homology"/>
<dbReference type="Gene3D" id="3.90.550.10">
    <property type="entry name" value="Spore Coat Polysaccharide Biosynthesis Protein SpsA, Chain A"/>
    <property type="match status" value="1"/>
</dbReference>
<comment type="caution">
    <text evidence="5">The sequence shown here is derived from an EMBL/GenBank/DDBJ whole genome shotgun (WGS) entry which is preliminary data.</text>
</comment>
<dbReference type="PANTHER" id="PTHR43685">
    <property type="entry name" value="GLYCOSYLTRANSFERASE"/>
    <property type="match status" value="1"/>
</dbReference>
<feature type="domain" description="Glycosyltransferase 2-like" evidence="4">
    <location>
        <begin position="7"/>
        <end position="163"/>
    </location>
</feature>
<dbReference type="InterPro" id="IPR001173">
    <property type="entry name" value="Glyco_trans_2-like"/>
</dbReference>
<evidence type="ECO:0000256" key="3">
    <source>
        <dbReference type="ARBA" id="ARBA00022679"/>
    </source>
</evidence>
<keyword evidence="3" id="KW-0808">Transferase</keyword>
<keyword evidence="2" id="KW-0328">Glycosyltransferase</keyword>
<dbReference type="SUPFAM" id="SSF53448">
    <property type="entry name" value="Nucleotide-diphospho-sugar transferases"/>
    <property type="match status" value="1"/>
</dbReference>
<dbReference type="InterPro" id="IPR029044">
    <property type="entry name" value="Nucleotide-diphossugar_trans"/>
</dbReference>
<comment type="similarity">
    <text evidence="1">Belongs to the glycosyltransferase 2 family.</text>
</comment>
<dbReference type="CDD" id="cd00761">
    <property type="entry name" value="Glyco_tranf_GTA_type"/>
    <property type="match status" value="1"/>
</dbReference>
<dbReference type="Proteomes" id="UP000824014">
    <property type="component" value="Unassembled WGS sequence"/>
</dbReference>
<dbReference type="AlphaFoldDB" id="A0A9D2DE64"/>
<dbReference type="EMBL" id="DXCC01000017">
    <property type="protein sequence ID" value="HIZ15264.1"/>
    <property type="molecule type" value="Genomic_DNA"/>
</dbReference>
<organism evidence="5 6">
    <name type="scientific">Candidatus Tidjanibacter faecipullorum</name>
    <dbReference type="NCBI Taxonomy" id="2838766"/>
    <lineage>
        <taxon>Bacteria</taxon>
        <taxon>Pseudomonadati</taxon>
        <taxon>Bacteroidota</taxon>
        <taxon>Bacteroidia</taxon>
        <taxon>Bacteroidales</taxon>
        <taxon>Rikenellaceae</taxon>
        <taxon>Tidjanibacter</taxon>
    </lineage>
</organism>
<evidence type="ECO:0000313" key="5">
    <source>
        <dbReference type="EMBL" id="HIZ15264.1"/>
    </source>
</evidence>
<reference evidence="5" key="2">
    <citation type="submission" date="2021-04" db="EMBL/GenBank/DDBJ databases">
        <authorList>
            <person name="Gilroy R."/>
        </authorList>
    </citation>
    <scope>NUCLEOTIDE SEQUENCE</scope>
    <source>
        <strain evidence="5">ChiHjej11B10-19426</strain>
    </source>
</reference>
<dbReference type="PANTHER" id="PTHR43685:SF5">
    <property type="entry name" value="GLYCOSYLTRANSFERASE EPSE-RELATED"/>
    <property type="match status" value="1"/>
</dbReference>
<accession>A0A9D2DE64</accession>